<gene>
    <name evidence="2" type="ORF">ARMOST_10270</name>
</gene>
<evidence type="ECO:0000313" key="3">
    <source>
        <dbReference type="Proteomes" id="UP000219338"/>
    </source>
</evidence>
<feature type="compositionally biased region" description="Basic and acidic residues" evidence="1">
    <location>
        <begin position="237"/>
        <end position="252"/>
    </location>
</feature>
<dbReference type="EMBL" id="FUEG01000007">
    <property type="protein sequence ID" value="SJL06928.1"/>
    <property type="molecule type" value="Genomic_DNA"/>
</dbReference>
<name>A0A284RDW8_ARMOS</name>
<reference evidence="3" key="1">
    <citation type="journal article" date="2017" name="Nat. Ecol. Evol.">
        <title>Genome expansion and lineage-specific genetic innovations in the forest pathogenic fungi Armillaria.</title>
        <authorList>
            <person name="Sipos G."/>
            <person name="Prasanna A.N."/>
            <person name="Walter M.C."/>
            <person name="O'Connor E."/>
            <person name="Balint B."/>
            <person name="Krizsan K."/>
            <person name="Kiss B."/>
            <person name="Hess J."/>
            <person name="Varga T."/>
            <person name="Slot J."/>
            <person name="Riley R."/>
            <person name="Boka B."/>
            <person name="Rigling D."/>
            <person name="Barry K."/>
            <person name="Lee J."/>
            <person name="Mihaltcheva S."/>
            <person name="LaButti K."/>
            <person name="Lipzen A."/>
            <person name="Waldron R."/>
            <person name="Moloney N.M."/>
            <person name="Sperisen C."/>
            <person name="Kredics L."/>
            <person name="Vagvoelgyi C."/>
            <person name="Patrignani A."/>
            <person name="Fitzpatrick D."/>
            <person name="Nagy I."/>
            <person name="Doyle S."/>
            <person name="Anderson J.B."/>
            <person name="Grigoriev I.V."/>
            <person name="Gueldener U."/>
            <person name="Muensterkoetter M."/>
            <person name="Nagy L.G."/>
        </authorList>
    </citation>
    <scope>NUCLEOTIDE SEQUENCE [LARGE SCALE GENOMIC DNA]</scope>
    <source>
        <strain evidence="3">C18/9</strain>
    </source>
</reference>
<sequence length="476" mass="51485">MSIAHPESTGNVLRTSVYDTFLQLGLLERNSMISDWMFEDAASLSTRNPEPREEALSTDTESVYSSASMREDIPTSVSEPVSPSKPPSSKFFKAMRSKFSPNKKTTSSQDALHGSHVSILSTIPPFKCRPKLNTLSLQQLPSSIGSHDKSIRHGGSAPGHEENVAAPSWSPAKGKLAIGINENRAPRRDRDGSSSSTEDLGLEWEMVPEMVAAAPTELSPKGDGSPYVGHSLHHIESKPVEPEAHPINENRGGKGFYRSFSFVGPRRNASSPKKPKPLRRPKSLRPDPKLPQSNPFRSPRFSPTIEVPDGDNSDGDTSCAPLSASSAEDPPTPDALLREYAAGRRPLSFSPQIQSGSHHSDEDPFSAAPSASSTVPVTRPVSFNGSYLAVPGAGARATVQRSVSAIHQRGRQVPFPTNPISPIPLSITSSGGDQKLGRLRDFYRQDLDVAIGESVVLGEENIGRRKYGRRQQDTTC</sequence>
<evidence type="ECO:0000313" key="2">
    <source>
        <dbReference type="EMBL" id="SJL06928.1"/>
    </source>
</evidence>
<proteinExistence type="predicted"/>
<feature type="compositionally biased region" description="Low complexity" evidence="1">
    <location>
        <begin position="76"/>
        <end position="90"/>
    </location>
</feature>
<feature type="region of interest" description="Disordered" evidence="1">
    <location>
        <begin position="403"/>
        <end position="422"/>
    </location>
</feature>
<organism evidence="2 3">
    <name type="scientific">Armillaria ostoyae</name>
    <name type="common">Armillaria root rot fungus</name>
    <dbReference type="NCBI Taxonomy" id="47428"/>
    <lineage>
        <taxon>Eukaryota</taxon>
        <taxon>Fungi</taxon>
        <taxon>Dikarya</taxon>
        <taxon>Basidiomycota</taxon>
        <taxon>Agaricomycotina</taxon>
        <taxon>Agaricomycetes</taxon>
        <taxon>Agaricomycetidae</taxon>
        <taxon>Agaricales</taxon>
        <taxon>Marasmiineae</taxon>
        <taxon>Physalacriaceae</taxon>
        <taxon>Armillaria</taxon>
    </lineage>
</organism>
<evidence type="ECO:0000256" key="1">
    <source>
        <dbReference type="SAM" id="MobiDB-lite"/>
    </source>
</evidence>
<feature type="compositionally biased region" description="Polar residues" evidence="1">
    <location>
        <begin position="57"/>
        <end position="68"/>
    </location>
</feature>
<dbReference type="AlphaFoldDB" id="A0A284RDW8"/>
<keyword evidence="3" id="KW-1185">Reference proteome</keyword>
<protein>
    <submittedName>
        <fullName evidence="2">Uncharacterized protein</fullName>
    </submittedName>
</protein>
<feature type="compositionally biased region" description="Basic residues" evidence="1">
    <location>
        <begin position="273"/>
        <end position="283"/>
    </location>
</feature>
<feature type="compositionally biased region" description="Low complexity" evidence="1">
    <location>
        <begin position="366"/>
        <end position="376"/>
    </location>
</feature>
<feature type="region of interest" description="Disordered" evidence="1">
    <location>
        <begin position="44"/>
        <end position="92"/>
    </location>
</feature>
<dbReference type="Proteomes" id="UP000219338">
    <property type="component" value="Unassembled WGS sequence"/>
</dbReference>
<accession>A0A284RDW8</accession>
<dbReference type="OMA" id="NSMISDW"/>
<feature type="region of interest" description="Disordered" evidence="1">
    <location>
        <begin position="348"/>
        <end position="376"/>
    </location>
</feature>
<feature type="region of interest" description="Disordered" evidence="1">
    <location>
        <begin position="237"/>
        <end position="334"/>
    </location>
</feature>
<dbReference type="OrthoDB" id="2884474at2759"/>
<feature type="region of interest" description="Disordered" evidence="1">
    <location>
        <begin position="143"/>
        <end position="203"/>
    </location>
</feature>